<dbReference type="AlphaFoldDB" id="A0A3N0AXS7"/>
<proteinExistence type="predicted"/>
<keyword evidence="2" id="KW-1185">Reference proteome</keyword>
<sequence length="62" mass="6885">MSFALRRLCIPNREVGQLYRGEVVTRFDQVADRAHGADLPEGASVCRWGFAFSDKNVAVATE</sequence>
<comment type="caution">
    <text evidence="1">The sequence shown here is derived from an EMBL/GenBank/DDBJ whole genome shotgun (WGS) entry which is preliminary data.</text>
</comment>
<accession>A0A3N0AXS7</accession>
<protein>
    <submittedName>
        <fullName evidence="1">Uncharacterized protein</fullName>
    </submittedName>
</protein>
<evidence type="ECO:0000313" key="2">
    <source>
        <dbReference type="Proteomes" id="UP000278327"/>
    </source>
</evidence>
<name>A0A3N0AXS7_9ACTN</name>
<evidence type="ECO:0000313" key="1">
    <source>
        <dbReference type="EMBL" id="RNL39359.1"/>
    </source>
</evidence>
<dbReference type="RefSeq" id="WP_117283661.1">
    <property type="nucleotide sequence ID" value="NZ_QICA01000003.1"/>
</dbReference>
<organism evidence="1 2">
    <name type="scientific">Adlercreutzia equolifaciens subsp. celatus DSM 18785</name>
    <dbReference type="NCBI Taxonomy" id="1121021"/>
    <lineage>
        <taxon>Bacteria</taxon>
        <taxon>Bacillati</taxon>
        <taxon>Actinomycetota</taxon>
        <taxon>Coriobacteriia</taxon>
        <taxon>Eggerthellales</taxon>
        <taxon>Eggerthellaceae</taxon>
        <taxon>Adlercreutzia</taxon>
    </lineage>
</organism>
<reference evidence="1 2" key="1">
    <citation type="journal article" date="2019" name="Microbiol. Resour. Announc.">
        <title>Draft Genome Sequences of Type Strains of Gordonibacter faecihominis, Paraeggerthella hongkongensis, Parvibacter caecicola,Slackia equolifaciens, Slackia faecicanis, and Slackia isoflavoniconvertens.</title>
        <authorList>
            <person name="Danylec N."/>
            <person name="Stoll D.A."/>
            <person name="Dotsch A."/>
            <person name="Huch M."/>
        </authorList>
    </citation>
    <scope>NUCLEOTIDE SEQUENCE [LARGE SCALE GENOMIC DNA]</scope>
    <source>
        <strain evidence="1 2">DSM 18785</strain>
    </source>
</reference>
<dbReference type="EMBL" id="QICA01000003">
    <property type="protein sequence ID" value="RNL39359.1"/>
    <property type="molecule type" value="Genomic_DNA"/>
</dbReference>
<dbReference type="Proteomes" id="UP000278327">
    <property type="component" value="Unassembled WGS sequence"/>
</dbReference>
<gene>
    <name evidence="1" type="ORF">DMP10_02955</name>
</gene>